<organism evidence="1 2">
    <name type="scientific">Sphingoaurantiacus capsulatus</name>
    <dbReference type="NCBI Taxonomy" id="1771310"/>
    <lineage>
        <taxon>Bacteria</taxon>
        <taxon>Pseudomonadati</taxon>
        <taxon>Pseudomonadota</taxon>
        <taxon>Alphaproteobacteria</taxon>
        <taxon>Sphingomonadales</taxon>
        <taxon>Sphingosinicellaceae</taxon>
        <taxon>Sphingoaurantiacus</taxon>
    </lineage>
</organism>
<dbReference type="EMBL" id="JBHRXV010000011">
    <property type="protein sequence ID" value="MFC3713712.1"/>
    <property type="molecule type" value="Genomic_DNA"/>
</dbReference>
<gene>
    <name evidence="1" type="ORF">ACFOMD_14130</name>
</gene>
<evidence type="ECO:0008006" key="3">
    <source>
        <dbReference type="Google" id="ProtNLM"/>
    </source>
</evidence>
<comment type="caution">
    <text evidence="1">The sequence shown here is derived from an EMBL/GenBank/DDBJ whole genome shotgun (WGS) entry which is preliminary data.</text>
</comment>
<dbReference type="RefSeq" id="WP_380862476.1">
    <property type="nucleotide sequence ID" value="NZ_JBHRXV010000011.1"/>
</dbReference>
<proteinExistence type="predicted"/>
<accession>A0ABV7XC37</accession>
<dbReference type="Gene3D" id="3.10.450.50">
    <property type="match status" value="1"/>
</dbReference>
<reference evidence="2" key="1">
    <citation type="journal article" date="2019" name="Int. J. Syst. Evol. Microbiol.">
        <title>The Global Catalogue of Microorganisms (GCM) 10K type strain sequencing project: providing services to taxonomists for standard genome sequencing and annotation.</title>
        <authorList>
            <consortium name="The Broad Institute Genomics Platform"/>
            <consortium name="The Broad Institute Genome Sequencing Center for Infectious Disease"/>
            <person name="Wu L."/>
            <person name="Ma J."/>
        </authorList>
    </citation>
    <scope>NUCLEOTIDE SEQUENCE [LARGE SCALE GENOMIC DNA]</scope>
    <source>
        <strain evidence="2">KCTC 42644</strain>
    </source>
</reference>
<evidence type="ECO:0000313" key="1">
    <source>
        <dbReference type="EMBL" id="MFC3713712.1"/>
    </source>
</evidence>
<name>A0ABV7XC37_9SPHN</name>
<evidence type="ECO:0000313" key="2">
    <source>
        <dbReference type="Proteomes" id="UP001595615"/>
    </source>
</evidence>
<protein>
    <recommendedName>
        <fullName evidence="3">Lipoprotein</fullName>
    </recommendedName>
</protein>
<dbReference type="Proteomes" id="UP001595615">
    <property type="component" value="Unassembled WGS sequence"/>
</dbReference>
<keyword evidence="2" id="KW-1185">Reference proteome</keyword>
<sequence length="129" mass="13374">MIALLLAASVAATCSTQTGTDAAHRAAVEQFIENAGNGQFVAMGAQLAPNAVWTDAVEEKSIPAATFLTEISNAAAGARVDGVLEVLDMMSDGSDTIAAKVRKKSDGEVEDNLYVFEVGGGCITRVHLF</sequence>
<dbReference type="SUPFAM" id="SSF54427">
    <property type="entry name" value="NTF2-like"/>
    <property type="match status" value="1"/>
</dbReference>
<dbReference type="InterPro" id="IPR032710">
    <property type="entry name" value="NTF2-like_dom_sf"/>
</dbReference>